<dbReference type="GO" id="GO:0006139">
    <property type="term" value="P:nucleobase-containing compound metabolic process"/>
    <property type="evidence" value="ECO:0007669"/>
    <property type="project" value="UniProtKB-ARBA"/>
</dbReference>
<feature type="binding site" evidence="5">
    <location>
        <position position="392"/>
    </location>
    <ligand>
        <name>FAD</name>
        <dbReference type="ChEBI" id="CHEBI:57692"/>
    </ligand>
</feature>
<feature type="binding site" evidence="5">
    <location>
        <begin position="549"/>
        <end position="551"/>
    </location>
    <ligand>
        <name>FAD</name>
        <dbReference type="ChEBI" id="CHEBI:57692"/>
    </ligand>
</feature>
<feature type="site" description="Electron transfer via tryptophanyl radical" evidence="6">
    <location>
        <position position="559"/>
    </location>
</feature>
<dbReference type="InterPro" id="IPR018394">
    <property type="entry name" value="DNA_photolyase_1_CS_C"/>
</dbReference>
<feature type="binding site" evidence="5">
    <location>
        <position position="446"/>
    </location>
    <ligand>
        <name>FAD</name>
        <dbReference type="ChEBI" id="CHEBI:57692"/>
    </ligand>
</feature>
<dbReference type="Gene3D" id="1.10.579.10">
    <property type="entry name" value="DNA Cyclobutane Dipyrimidine Photolyase, subunit A, domain 3"/>
    <property type="match status" value="1"/>
</dbReference>
<dbReference type="STRING" id="1884261.A0A5C3QUY3"/>
<protein>
    <submittedName>
        <fullName evidence="9">FAD binding domain of DNA photolyase-domain-containing protein</fullName>
    </submittedName>
</protein>
<feature type="binding site" evidence="5">
    <location>
        <begin position="449"/>
        <end position="456"/>
    </location>
    <ligand>
        <name>FAD</name>
        <dbReference type="ChEBI" id="CHEBI:57692"/>
    </ligand>
</feature>
<evidence type="ECO:0000259" key="8">
    <source>
        <dbReference type="PROSITE" id="PS51645"/>
    </source>
</evidence>
<feature type="region of interest" description="Disordered" evidence="7">
    <location>
        <begin position="27"/>
        <end position="78"/>
    </location>
</feature>
<dbReference type="InterPro" id="IPR036155">
    <property type="entry name" value="Crypto/Photolyase_N_sf"/>
</dbReference>
<keyword evidence="2 5" id="KW-0285">Flavoprotein</keyword>
<evidence type="ECO:0000313" key="10">
    <source>
        <dbReference type="Proteomes" id="UP000305067"/>
    </source>
</evidence>
<dbReference type="GO" id="GO:0071949">
    <property type="term" value="F:FAD binding"/>
    <property type="evidence" value="ECO:0007669"/>
    <property type="project" value="TreeGrafter"/>
</dbReference>
<keyword evidence="4" id="KW-0157">Chromophore</keyword>
<evidence type="ECO:0000256" key="5">
    <source>
        <dbReference type="PIRSR" id="PIRSR602081-1"/>
    </source>
</evidence>
<dbReference type="PANTHER" id="PTHR11455">
    <property type="entry name" value="CRYPTOCHROME"/>
    <property type="match status" value="1"/>
</dbReference>
<dbReference type="SUPFAM" id="SSF48173">
    <property type="entry name" value="Cryptochrome/photolyase FAD-binding domain"/>
    <property type="match status" value="1"/>
</dbReference>
<accession>A0A5C3QUY3</accession>
<dbReference type="Pfam" id="PF03441">
    <property type="entry name" value="FAD_binding_7"/>
    <property type="match status" value="1"/>
</dbReference>
<dbReference type="InterPro" id="IPR002081">
    <property type="entry name" value="Cryptochrome/DNA_photolyase_1"/>
</dbReference>
<dbReference type="InterPro" id="IPR036134">
    <property type="entry name" value="Crypto/Photolyase_FAD-like_sf"/>
</dbReference>
<dbReference type="GO" id="GO:0006950">
    <property type="term" value="P:response to stress"/>
    <property type="evidence" value="ECO:0007669"/>
    <property type="project" value="UniProtKB-ARBA"/>
</dbReference>
<name>A0A5C3QUY3_9AGAR</name>
<keyword evidence="3 5" id="KW-0274">FAD</keyword>
<proteinExistence type="inferred from homology"/>
<dbReference type="PROSITE" id="PS51645">
    <property type="entry name" value="PHR_CRY_ALPHA_BETA"/>
    <property type="match status" value="1"/>
</dbReference>
<evidence type="ECO:0000256" key="1">
    <source>
        <dbReference type="ARBA" id="ARBA00005862"/>
    </source>
</evidence>
<dbReference type="GO" id="GO:0005634">
    <property type="term" value="C:nucleus"/>
    <property type="evidence" value="ECO:0007669"/>
    <property type="project" value="TreeGrafter"/>
</dbReference>
<dbReference type="Proteomes" id="UP000305067">
    <property type="component" value="Unassembled WGS sequence"/>
</dbReference>
<comment type="cofactor">
    <cofactor evidence="5">
        <name>FAD</name>
        <dbReference type="ChEBI" id="CHEBI:57692"/>
    </cofactor>
    <text evidence="5">Binds 1 FAD per subunit.</text>
</comment>
<feature type="site" description="Electron transfer via tryptophanyl radical" evidence="6">
    <location>
        <position position="481"/>
    </location>
</feature>
<dbReference type="Gene3D" id="3.40.50.620">
    <property type="entry name" value="HUPs"/>
    <property type="match status" value="1"/>
</dbReference>
<dbReference type="PROSITE" id="PS00394">
    <property type="entry name" value="DNA_PHOTOLYASES_1_1"/>
    <property type="match status" value="1"/>
</dbReference>
<dbReference type="PANTHER" id="PTHR11455:SF18">
    <property type="entry name" value="SI:CH1073-390K14.1"/>
    <property type="match status" value="1"/>
</dbReference>
<dbReference type="InterPro" id="IPR005101">
    <property type="entry name" value="Cryptochr/Photolyase_FAD-bd"/>
</dbReference>
<dbReference type="GO" id="GO:0003677">
    <property type="term" value="F:DNA binding"/>
    <property type="evidence" value="ECO:0007669"/>
    <property type="project" value="TreeGrafter"/>
</dbReference>
<keyword evidence="10" id="KW-1185">Reference proteome</keyword>
<dbReference type="SUPFAM" id="SSF52425">
    <property type="entry name" value="Cryptochrome/photolyase, N-terminal domain"/>
    <property type="match status" value="1"/>
</dbReference>
<evidence type="ECO:0000256" key="3">
    <source>
        <dbReference type="ARBA" id="ARBA00022827"/>
    </source>
</evidence>
<sequence length="644" mass="71768">MLSPFRIMLLSTTTNMAKRALSTTGAGVVAAGGGSPAKKAKLEPKGTGANVNPLSDADAKPDPGVNSGGGGGASVSVGSFKPKKVASKEAAARADENQPYLILQDMVQKTKDVKGGKGECVLYWMRMVDMRLKDNRALAKASKAAKEHGVPLVVLFMFVPQDYIAHDRGARKIDFMLRNLRILKDDLKKLNIPLYTETHSPRRTVPSRVLEFIKSIGCTQLFANMEYEIDELRRDIKLCQLAQQEQGVSIDVLHDRCVVPPGIIKSKQDKDYSVYSPYSKQWFQYINSDPQYLAKSPSPTANDESIHKSEKLRALFDSTLIPDCIPGFELTSEQLAHMESAFPAGEVAASEILDRFLHTKTSKQQLTLEDAFAKGGSSKEKTNSAHTRIHEYGDRRDKIDGDTTSRLSAYLALGVIAARTAEMSDDSESATIKATDGSRKTGVGRWNQEVAWRDFYNNITACFPRTSMGRPFIEKYADLKWELELPEANLEAWKQGMTGYPVVDAAMRCLNKTGWMHNRLRMTTAMFLTKDLMIDWRFGEQYFSQQLVDHDLASNNGGWQWSASTGVDPAPYFRVFNPYLQSEKGDPDGAFIRHFVPELASLKGKELHHPSEAHAEKLGYPKPLIDHFEAKDRAMRRFKDPGAV</sequence>
<feature type="domain" description="Photolyase/cryptochrome alpha/beta" evidence="8">
    <location>
        <begin position="120"/>
        <end position="258"/>
    </location>
</feature>
<evidence type="ECO:0000256" key="7">
    <source>
        <dbReference type="SAM" id="MobiDB-lite"/>
    </source>
</evidence>
<feature type="site" description="Electron transfer via tryptophanyl radical" evidence="6">
    <location>
        <position position="536"/>
    </location>
</feature>
<organism evidence="9 10">
    <name type="scientific">Pterulicium gracile</name>
    <dbReference type="NCBI Taxonomy" id="1884261"/>
    <lineage>
        <taxon>Eukaryota</taxon>
        <taxon>Fungi</taxon>
        <taxon>Dikarya</taxon>
        <taxon>Basidiomycota</taxon>
        <taxon>Agaricomycotina</taxon>
        <taxon>Agaricomycetes</taxon>
        <taxon>Agaricomycetidae</taxon>
        <taxon>Agaricales</taxon>
        <taxon>Pleurotineae</taxon>
        <taxon>Pterulaceae</taxon>
        <taxon>Pterulicium</taxon>
    </lineage>
</organism>
<dbReference type="EMBL" id="ML178816">
    <property type="protein sequence ID" value="TFL05843.1"/>
    <property type="molecule type" value="Genomic_DNA"/>
</dbReference>
<dbReference type="GO" id="GO:0005737">
    <property type="term" value="C:cytoplasm"/>
    <property type="evidence" value="ECO:0007669"/>
    <property type="project" value="TreeGrafter"/>
</dbReference>
<dbReference type="InterPro" id="IPR014729">
    <property type="entry name" value="Rossmann-like_a/b/a_fold"/>
</dbReference>
<dbReference type="Gene3D" id="1.25.40.80">
    <property type="match status" value="1"/>
</dbReference>
<dbReference type="GO" id="GO:0003904">
    <property type="term" value="F:deoxyribodipyrimidine photo-lyase activity"/>
    <property type="evidence" value="ECO:0007669"/>
    <property type="project" value="TreeGrafter"/>
</dbReference>
<dbReference type="OrthoDB" id="435881at2759"/>
<reference evidence="9 10" key="1">
    <citation type="journal article" date="2019" name="Nat. Ecol. Evol.">
        <title>Megaphylogeny resolves global patterns of mushroom evolution.</title>
        <authorList>
            <person name="Varga T."/>
            <person name="Krizsan K."/>
            <person name="Foldi C."/>
            <person name="Dima B."/>
            <person name="Sanchez-Garcia M."/>
            <person name="Sanchez-Ramirez S."/>
            <person name="Szollosi G.J."/>
            <person name="Szarkandi J.G."/>
            <person name="Papp V."/>
            <person name="Albert L."/>
            <person name="Andreopoulos W."/>
            <person name="Angelini C."/>
            <person name="Antonin V."/>
            <person name="Barry K.W."/>
            <person name="Bougher N.L."/>
            <person name="Buchanan P."/>
            <person name="Buyck B."/>
            <person name="Bense V."/>
            <person name="Catcheside P."/>
            <person name="Chovatia M."/>
            <person name="Cooper J."/>
            <person name="Damon W."/>
            <person name="Desjardin D."/>
            <person name="Finy P."/>
            <person name="Geml J."/>
            <person name="Haridas S."/>
            <person name="Hughes K."/>
            <person name="Justo A."/>
            <person name="Karasinski D."/>
            <person name="Kautmanova I."/>
            <person name="Kiss B."/>
            <person name="Kocsube S."/>
            <person name="Kotiranta H."/>
            <person name="LaButti K.M."/>
            <person name="Lechner B.E."/>
            <person name="Liimatainen K."/>
            <person name="Lipzen A."/>
            <person name="Lukacs Z."/>
            <person name="Mihaltcheva S."/>
            <person name="Morgado L.N."/>
            <person name="Niskanen T."/>
            <person name="Noordeloos M.E."/>
            <person name="Ohm R.A."/>
            <person name="Ortiz-Santana B."/>
            <person name="Ovrebo C."/>
            <person name="Racz N."/>
            <person name="Riley R."/>
            <person name="Savchenko A."/>
            <person name="Shiryaev A."/>
            <person name="Soop K."/>
            <person name="Spirin V."/>
            <person name="Szebenyi C."/>
            <person name="Tomsovsky M."/>
            <person name="Tulloss R.E."/>
            <person name="Uehling J."/>
            <person name="Grigoriev I.V."/>
            <person name="Vagvolgyi C."/>
            <person name="Papp T."/>
            <person name="Martin F.M."/>
            <person name="Miettinen O."/>
            <person name="Hibbett D.S."/>
            <person name="Nagy L.G."/>
        </authorList>
    </citation>
    <scope>NUCLEOTIDE SEQUENCE [LARGE SCALE GENOMIC DNA]</scope>
    <source>
        <strain evidence="9 10">CBS 309.79</strain>
    </source>
</reference>
<keyword evidence="9" id="KW-0456">Lyase</keyword>
<feature type="binding site" evidence="5">
    <location>
        <begin position="404"/>
        <end position="408"/>
    </location>
    <ligand>
        <name>FAD</name>
        <dbReference type="ChEBI" id="CHEBI:57692"/>
    </ligand>
</feature>
<comment type="similarity">
    <text evidence="1">Belongs to the DNA photolyase class-1 family.</text>
</comment>
<evidence type="ECO:0000256" key="6">
    <source>
        <dbReference type="PIRSR" id="PIRSR602081-2"/>
    </source>
</evidence>
<dbReference type="InterPro" id="IPR006050">
    <property type="entry name" value="DNA_photolyase_N"/>
</dbReference>
<dbReference type="Pfam" id="PF00875">
    <property type="entry name" value="DNA_photolyase"/>
    <property type="match status" value="1"/>
</dbReference>
<evidence type="ECO:0000313" key="9">
    <source>
        <dbReference type="EMBL" id="TFL05843.1"/>
    </source>
</evidence>
<dbReference type="AlphaFoldDB" id="A0A5C3QUY3"/>
<evidence type="ECO:0000256" key="4">
    <source>
        <dbReference type="ARBA" id="ARBA00022991"/>
    </source>
</evidence>
<gene>
    <name evidence="9" type="ORF">BDV98DRAFT_630454</name>
</gene>
<evidence type="ECO:0000256" key="2">
    <source>
        <dbReference type="ARBA" id="ARBA00022630"/>
    </source>
</evidence>
<dbReference type="GO" id="GO:0032922">
    <property type="term" value="P:circadian regulation of gene expression"/>
    <property type="evidence" value="ECO:0007669"/>
    <property type="project" value="TreeGrafter"/>
</dbReference>
<dbReference type="GO" id="GO:0043153">
    <property type="term" value="P:entrainment of circadian clock by photoperiod"/>
    <property type="evidence" value="ECO:0007669"/>
    <property type="project" value="TreeGrafter"/>
</dbReference>